<evidence type="ECO:0000313" key="3">
    <source>
        <dbReference type="Proteomes" id="UP000193689"/>
    </source>
</evidence>
<feature type="compositionally biased region" description="Basic and acidic residues" evidence="1">
    <location>
        <begin position="49"/>
        <end position="60"/>
    </location>
</feature>
<accession>A0A1Y2E7U6</accession>
<dbReference type="EMBL" id="MCFJ01000004">
    <property type="protein sequence ID" value="ORY67609.1"/>
    <property type="molecule type" value="Genomic_DNA"/>
</dbReference>
<proteinExistence type="predicted"/>
<feature type="compositionally biased region" description="Polar residues" evidence="1">
    <location>
        <begin position="61"/>
        <end position="70"/>
    </location>
</feature>
<gene>
    <name evidence="2" type="ORF">BCR38DRAFT_483225</name>
</gene>
<feature type="region of interest" description="Disordered" evidence="1">
    <location>
        <begin position="359"/>
        <end position="415"/>
    </location>
</feature>
<dbReference type="RefSeq" id="XP_040718233.1">
    <property type="nucleotide sequence ID" value="XM_040863595.1"/>
</dbReference>
<dbReference type="InParanoid" id="A0A1Y2E7U6"/>
<evidence type="ECO:0000313" key="2">
    <source>
        <dbReference type="EMBL" id="ORY67609.1"/>
    </source>
</evidence>
<feature type="compositionally biased region" description="Basic and acidic residues" evidence="1">
    <location>
        <begin position="169"/>
        <end position="178"/>
    </location>
</feature>
<sequence length="415" mass="45414">MDYISALERSCHQKAVMWAEAPRSRTKQQPARASSRLNGRTNNFSYPRPDGHPPQHESADSRSSLTSNGSIPGMTDASDSEVSADDDYHYNTSATKLWDSFWPTGTDKAESIPKQQNSSRDFFTINYSPSRSHELEDDTVTITEKDPLDTTTAYWSFETPRASPPRPKNVKDTKDNRKSSYSIYPKLSPTIISTAPLPPRSSSLSIEAASAQTIRRKSIKATKSLASIHSSKSSASSHHLYLAPPAPETSSTTTISKAKSLSIAPYGDYLPVPVAAPPLRPSTSACNTCEQPRRPYPTATQHNATAPLAPLAQSSTTDLNNHHQRLVRPQLERFVSVFETDSENESDGESSGLAKRLARGLHHKKSASAEKLRGSSRSRPTSCSRDGSAEEFNNSASHSRKRGSSLGRMLGLKSR</sequence>
<feature type="compositionally biased region" description="Polar residues" evidence="1">
    <location>
        <begin position="27"/>
        <end position="45"/>
    </location>
</feature>
<dbReference type="AlphaFoldDB" id="A0A1Y2E7U6"/>
<feature type="region of interest" description="Disordered" evidence="1">
    <location>
        <begin position="157"/>
        <end position="181"/>
    </location>
</feature>
<organism evidence="2 3">
    <name type="scientific">Pseudomassariella vexata</name>
    <dbReference type="NCBI Taxonomy" id="1141098"/>
    <lineage>
        <taxon>Eukaryota</taxon>
        <taxon>Fungi</taxon>
        <taxon>Dikarya</taxon>
        <taxon>Ascomycota</taxon>
        <taxon>Pezizomycotina</taxon>
        <taxon>Sordariomycetes</taxon>
        <taxon>Xylariomycetidae</taxon>
        <taxon>Amphisphaeriales</taxon>
        <taxon>Pseudomassariaceae</taxon>
        <taxon>Pseudomassariella</taxon>
    </lineage>
</organism>
<protein>
    <submittedName>
        <fullName evidence="2">Uncharacterized protein</fullName>
    </submittedName>
</protein>
<dbReference type="STRING" id="1141098.A0A1Y2E7U6"/>
<name>A0A1Y2E7U6_9PEZI</name>
<feature type="compositionally biased region" description="Polar residues" evidence="1">
    <location>
        <begin position="375"/>
        <end position="397"/>
    </location>
</feature>
<reference evidence="2 3" key="1">
    <citation type="submission" date="2016-07" db="EMBL/GenBank/DDBJ databases">
        <title>Pervasive Adenine N6-methylation of Active Genes in Fungi.</title>
        <authorList>
            <consortium name="DOE Joint Genome Institute"/>
            <person name="Mondo S.J."/>
            <person name="Dannebaum R.O."/>
            <person name="Kuo R.C."/>
            <person name="Labutti K."/>
            <person name="Haridas S."/>
            <person name="Kuo A."/>
            <person name="Salamov A."/>
            <person name="Ahrendt S.R."/>
            <person name="Lipzen A."/>
            <person name="Sullivan W."/>
            <person name="Andreopoulos W.B."/>
            <person name="Clum A."/>
            <person name="Lindquist E."/>
            <person name="Daum C."/>
            <person name="Ramamoorthy G.K."/>
            <person name="Gryganskyi A."/>
            <person name="Culley D."/>
            <person name="Magnuson J.K."/>
            <person name="James T.Y."/>
            <person name="O'Malley M.A."/>
            <person name="Stajich J.E."/>
            <person name="Spatafora J.W."/>
            <person name="Visel A."/>
            <person name="Grigoriev I.V."/>
        </authorList>
    </citation>
    <scope>NUCLEOTIDE SEQUENCE [LARGE SCALE GENOMIC DNA]</scope>
    <source>
        <strain evidence="2 3">CBS 129021</strain>
    </source>
</reference>
<dbReference type="GeneID" id="63779807"/>
<feature type="region of interest" description="Disordered" evidence="1">
    <location>
        <begin position="18"/>
        <end position="83"/>
    </location>
</feature>
<comment type="caution">
    <text evidence="2">The sequence shown here is derived from an EMBL/GenBank/DDBJ whole genome shotgun (WGS) entry which is preliminary data.</text>
</comment>
<dbReference type="OrthoDB" id="4775454at2759"/>
<evidence type="ECO:0000256" key="1">
    <source>
        <dbReference type="SAM" id="MobiDB-lite"/>
    </source>
</evidence>
<dbReference type="Proteomes" id="UP000193689">
    <property type="component" value="Unassembled WGS sequence"/>
</dbReference>
<keyword evidence="3" id="KW-1185">Reference proteome</keyword>